<accession>A0A060I2Q8</accession>
<name>A0A060I2Q8_RHIET</name>
<feature type="transmembrane region" description="Helical" evidence="1">
    <location>
        <begin position="219"/>
        <end position="249"/>
    </location>
</feature>
<feature type="transmembrane region" description="Helical" evidence="1">
    <location>
        <begin position="323"/>
        <end position="346"/>
    </location>
</feature>
<dbReference type="RefSeq" id="WP_038689988.1">
    <property type="nucleotide sequence ID" value="NZ_CP006986.1"/>
</dbReference>
<keyword evidence="1" id="KW-0472">Membrane</keyword>
<evidence type="ECO:0000313" key="2">
    <source>
        <dbReference type="EMBL" id="AIC28077.1"/>
    </source>
</evidence>
<proteinExistence type="predicted"/>
<gene>
    <name evidence="2" type="primary">tfxD</name>
    <name evidence="2" type="ORF">IE4771_CH02983</name>
</gene>
<feature type="transmembrane region" description="Helical" evidence="1">
    <location>
        <begin position="385"/>
        <end position="404"/>
    </location>
</feature>
<sequence>MSEENQHGFYRTSFEYASISWRRMIPNVADTIVVTLIGATALQVASNVLITILTLNIAFLNFCSLICMHNLKRGAKADVFAAIGRAACMMIGVYLALIAVSVATLEGLPLTQTIAFIALSAFRPFVAGWNAYCAEVFFAQGKRQIVRAVITRSSLIYAGVNLLFVGISHVTGSQNSIISLLIGVYIALFHNALAYAKMLPAEWKIDRRDLKQVLSLRRLDLIGVKAGLSASFINMLEMGFLALVGWVVAAKFPEIAVFYFPFFTLVELTSGLAIGLGRSVTERLITPRPFPRLHVLIAVYSAYSFVCFLIYVAFVGVSDRDIFALPLSLAGLALLFLICDGLQLVVRGYTLSKADGGKLTHLSAIAYLASGAILALATVVGSVQMLAVALVLGPLFLAIAIPAVQGRAALDALPNR</sequence>
<dbReference type="EMBL" id="CP006986">
    <property type="protein sequence ID" value="AIC28077.1"/>
    <property type="molecule type" value="Genomic_DNA"/>
</dbReference>
<dbReference type="AlphaFoldDB" id="A0A060I2Q8"/>
<feature type="transmembrane region" description="Helical" evidence="1">
    <location>
        <begin position="177"/>
        <end position="198"/>
    </location>
</feature>
<reference evidence="2 3" key="1">
    <citation type="submission" date="2013-12" db="EMBL/GenBank/DDBJ databases">
        <title>Complete genome sequence of Rhizobium etli bv. mimosae IE4771.</title>
        <authorList>
            <person name="Bustos P."/>
            <person name="Santamaria R.I."/>
            <person name="Lozano L."/>
            <person name="Ormeno-Orrillo E."/>
            <person name="Rogel M.A."/>
            <person name="Romero D."/>
            <person name="Cevallos M.A."/>
            <person name="Martinez-Romero E."/>
            <person name="Gonzalez V."/>
        </authorList>
    </citation>
    <scope>NUCLEOTIDE SEQUENCE [LARGE SCALE GENOMIC DNA]</scope>
    <source>
        <strain evidence="2 3">IE4771</strain>
    </source>
</reference>
<feature type="transmembrane region" description="Helical" evidence="1">
    <location>
        <begin position="114"/>
        <end position="133"/>
    </location>
</feature>
<feature type="transmembrane region" description="Helical" evidence="1">
    <location>
        <begin position="154"/>
        <end position="171"/>
    </location>
</feature>
<keyword evidence="1" id="KW-0812">Transmembrane</keyword>
<evidence type="ECO:0000313" key="3">
    <source>
        <dbReference type="Proteomes" id="UP000027180"/>
    </source>
</evidence>
<evidence type="ECO:0000256" key="1">
    <source>
        <dbReference type="SAM" id="Phobius"/>
    </source>
</evidence>
<dbReference type="Proteomes" id="UP000027180">
    <property type="component" value="Chromosome"/>
</dbReference>
<keyword evidence="1" id="KW-1133">Transmembrane helix</keyword>
<feature type="transmembrane region" description="Helical" evidence="1">
    <location>
        <begin position="358"/>
        <end position="379"/>
    </location>
</feature>
<organism evidence="2 3">
    <name type="scientific">Rhizobium etli bv. mimosae str. IE4771</name>
    <dbReference type="NCBI Taxonomy" id="1432050"/>
    <lineage>
        <taxon>Bacteria</taxon>
        <taxon>Pseudomonadati</taxon>
        <taxon>Pseudomonadota</taxon>
        <taxon>Alphaproteobacteria</taxon>
        <taxon>Hyphomicrobiales</taxon>
        <taxon>Rhizobiaceae</taxon>
        <taxon>Rhizobium/Agrobacterium group</taxon>
        <taxon>Rhizobium</taxon>
    </lineage>
</organism>
<protein>
    <submittedName>
        <fullName evidence="2">Trifolitoxin-processing protein TfxD</fullName>
    </submittedName>
</protein>
<dbReference type="HOGENOM" id="CLU_660339_0_0_5"/>
<feature type="transmembrane region" description="Helical" evidence="1">
    <location>
        <begin position="79"/>
        <end position="102"/>
    </location>
</feature>
<dbReference type="KEGG" id="rei:IE4771_CH02983"/>
<feature type="transmembrane region" description="Helical" evidence="1">
    <location>
        <begin position="295"/>
        <end position="317"/>
    </location>
</feature>
<feature type="transmembrane region" description="Helical" evidence="1">
    <location>
        <begin position="255"/>
        <end position="274"/>
    </location>
</feature>
<feature type="transmembrane region" description="Helical" evidence="1">
    <location>
        <begin position="48"/>
        <end position="67"/>
    </location>
</feature>